<protein>
    <recommendedName>
        <fullName evidence="3">RNase H type-1 domain-containing protein</fullName>
    </recommendedName>
</protein>
<organism evidence="1 2">
    <name type="scientific">Prorocentrum cordatum</name>
    <dbReference type="NCBI Taxonomy" id="2364126"/>
    <lineage>
        <taxon>Eukaryota</taxon>
        <taxon>Sar</taxon>
        <taxon>Alveolata</taxon>
        <taxon>Dinophyceae</taxon>
        <taxon>Prorocentrales</taxon>
        <taxon>Prorocentraceae</taxon>
        <taxon>Prorocentrum</taxon>
    </lineage>
</organism>
<name>A0ABN9QAM5_9DINO</name>
<feature type="non-terminal residue" evidence="1">
    <location>
        <position position="264"/>
    </location>
</feature>
<keyword evidence="2" id="KW-1185">Reference proteome</keyword>
<evidence type="ECO:0008006" key="3">
    <source>
        <dbReference type="Google" id="ProtNLM"/>
    </source>
</evidence>
<accession>A0ABN9QAM5</accession>
<proteinExistence type="predicted"/>
<dbReference type="Proteomes" id="UP001189429">
    <property type="component" value="Unassembled WGS sequence"/>
</dbReference>
<evidence type="ECO:0000313" key="2">
    <source>
        <dbReference type="Proteomes" id="UP001189429"/>
    </source>
</evidence>
<reference evidence="1" key="1">
    <citation type="submission" date="2023-10" db="EMBL/GenBank/DDBJ databases">
        <authorList>
            <person name="Chen Y."/>
            <person name="Shah S."/>
            <person name="Dougan E. K."/>
            <person name="Thang M."/>
            <person name="Chan C."/>
        </authorList>
    </citation>
    <scope>NUCLEOTIDE SEQUENCE [LARGE SCALE GENOMIC DNA]</scope>
</reference>
<dbReference type="EMBL" id="CAUYUJ010002652">
    <property type="protein sequence ID" value="CAK0801735.1"/>
    <property type="molecule type" value="Genomic_DNA"/>
</dbReference>
<gene>
    <name evidence="1" type="ORF">PCOR1329_LOCUS9509</name>
</gene>
<comment type="caution">
    <text evidence="1">The sequence shown here is derived from an EMBL/GenBank/DDBJ whole genome shotgun (WGS) entry which is preliminary data.</text>
</comment>
<evidence type="ECO:0000313" key="1">
    <source>
        <dbReference type="EMBL" id="CAK0801735.1"/>
    </source>
</evidence>
<sequence length="264" mass="29268">MVKPPPEPGEELCERIGVTAKLDGDEWLRTAGWRQSVKRGELMALKDVLKACCGFRKIRYTADSSYVVRGVAKLQAESVLSAQEALQAVVNPIHRLGNSLADGIVDDIMEQVQVPWAQVKSVGFAEGMVGLIRDRASATLMASNEIEPSQAPSVKIRKEAYTKKRSWAKLLAETRHSIAYDVSVKHYSRLRRGSRVLMSAADAWPQVGNQEAPESHTVVFDGALKLHCCTKCGCIGREDVRKHVARCDEQARQMGRQSLSRIKK</sequence>